<gene>
    <name evidence="1" type="ORF">METZ01_LOCUS394036</name>
</gene>
<reference evidence="1" key="1">
    <citation type="submission" date="2018-05" db="EMBL/GenBank/DDBJ databases">
        <authorList>
            <person name="Lanie J.A."/>
            <person name="Ng W.-L."/>
            <person name="Kazmierczak K.M."/>
            <person name="Andrzejewski T.M."/>
            <person name="Davidsen T.M."/>
            <person name="Wayne K.J."/>
            <person name="Tettelin H."/>
            <person name="Glass J.I."/>
            <person name="Rusch D."/>
            <person name="Podicherti R."/>
            <person name="Tsui H.-C.T."/>
            <person name="Winkler M.E."/>
        </authorList>
    </citation>
    <scope>NUCLEOTIDE SEQUENCE</scope>
</reference>
<dbReference type="PANTHER" id="PTHR46246:SF1">
    <property type="entry name" value="GUANOSINE-3',5'-BIS(DIPHOSPHATE) 3'-PYROPHOSPHOHYDROLASE MESH1"/>
    <property type="match status" value="1"/>
</dbReference>
<dbReference type="Pfam" id="PF13328">
    <property type="entry name" value="HD_4"/>
    <property type="match status" value="1"/>
</dbReference>
<accession>A0A382V3W2</accession>
<protein>
    <recommendedName>
        <fullName evidence="2">HD/PDEase domain-containing protein</fullName>
    </recommendedName>
</protein>
<name>A0A382V3W2_9ZZZZ</name>
<dbReference type="EMBL" id="UINC01148990">
    <property type="protein sequence ID" value="SVD41182.1"/>
    <property type="molecule type" value="Genomic_DNA"/>
</dbReference>
<evidence type="ECO:0000313" key="1">
    <source>
        <dbReference type="EMBL" id="SVD41182.1"/>
    </source>
</evidence>
<dbReference type="PANTHER" id="PTHR46246">
    <property type="entry name" value="GUANOSINE-3',5'-BIS(DIPHOSPHATE) 3'-PYROPHOSPHOHYDROLASE MESH1"/>
    <property type="match status" value="1"/>
</dbReference>
<dbReference type="SUPFAM" id="SSF109604">
    <property type="entry name" value="HD-domain/PDEase-like"/>
    <property type="match status" value="1"/>
</dbReference>
<dbReference type="AlphaFoldDB" id="A0A382V3W2"/>
<dbReference type="Gene3D" id="1.10.3210.10">
    <property type="entry name" value="Hypothetical protein af1432"/>
    <property type="match status" value="1"/>
</dbReference>
<dbReference type="InterPro" id="IPR052194">
    <property type="entry name" value="MESH1"/>
</dbReference>
<feature type="non-terminal residue" evidence="1">
    <location>
        <position position="174"/>
    </location>
</feature>
<proteinExistence type="predicted"/>
<sequence>MLESHGLHQRKAGRDFEATQVTSVAMIVADYGFDEDTIIATLLHDALEDTDLDPKVIRLRFGDLVLATVQDVSEPKKPRPWRDRKEAYLEQLQSTPRESALAVASADKIHNLSNMTQGLVKQGRAFVKPFTASLEEMVWYQETVLATLRETWSHVILEEHGQRHAAFLDAVAKL</sequence>
<organism evidence="1">
    <name type="scientific">marine metagenome</name>
    <dbReference type="NCBI Taxonomy" id="408172"/>
    <lineage>
        <taxon>unclassified sequences</taxon>
        <taxon>metagenomes</taxon>
        <taxon>ecological metagenomes</taxon>
    </lineage>
</organism>
<evidence type="ECO:0008006" key="2">
    <source>
        <dbReference type="Google" id="ProtNLM"/>
    </source>
</evidence>
<dbReference type="GO" id="GO:0008893">
    <property type="term" value="F:guanosine-3',5'-bis(diphosphate) 3'-diphosphatase activity"/>
    <property type="evidence" value="ECO:0007669"/>
    <property type="project" value="TreeGrafter"/>
</dbReference>